<dbReference type="EMBL" id="KV425900">
    <property type="protein sequence ID" value="KZW00534.1"/>
    <property type="molecule type" value="Genomic_DNA"/>
</dbReference>
<dbReference type="CDD" id="cd10170">
    <property type="entry name" value="ASKHA_NBD_HSP70"/>
    <property type="match status" value="1"/>
</dbReference>
<dbReference type="PROSITE" id="PS00297">
    <property type="entry name" value="HSP70_1"/>
    <property type="match status" value="1"/>
</dbReference>
<accession>A0A165NC64</accession>
<dbReference type="InParanoid" id="A0A165NC64"/>
<evidence type="ECO:0000313" key="1">
    <source>
        <dbReference type="EMBL" id="KZW00534.1"/>
    </source>
</evidence>
<dbReference type="PANTHER" id="PTHR14187:SF5">
    <property type="entry name" value="HEAT SHOCK 70 KDA PROTEIN 12A"/>
    <property type="match status" value="1"/>
</dbReference>
<dbReference type="InterPro" id="IPR018181">
    <property type="entry name" value="Heat_shock_70_CS"/>
</dbReference>
<protein>
    <recommendedName>
        <fullName evidence="3">Actin-like ATPase domain-containing protein</fullName>
    </recommendedName>
</protein>
<dbReference type="Gene3D" id="3.90.640.10">
    <property type="entry name" value="Actin, Chain A, domain 4"/>
    <property type="match status" value="1"/>
</dbReference>
<dbReference type="OrthoDB" id="2963168at2759"/>
<name>A0A165NC64_EXIGL</name>
<proteinExistence type="predicted"/>
<organism evidence="1 2">
    <name type="scientific">Exidia glandulosa HHB12029</name>
    <dbReference type="NCBI Taxonomy" id="1314781"/>
    <lineage>
        <taxon>Eukaryota</taxon>
        <taxon>Fungi</taxon>
        <taxon>Dikarya</taxon>
        <taxon>Basidiomycota</taxon>
        <taxon>Agaricomycotina</taxon>
        <taxon>Agaricomycetes</taxon>
        <taxon>Auriculariales</taxon>
        <taxon>Exidiaceae</taxon>
        <taxon>Exidia</taxon>
    </lineage>
</organism>
<dbReference type="AlphaFoldDB" id="A0A165NC64"/>
<dbReference type="PANTHER" id="PTHR14187">
    <property type="entry name" value="ALPHA KINASE/ELONGATION FACTOR 2 KINASE"/>
    <property type="match status" value="1"/>
</dbReference>
<dbReference type="Gene3D" id="3.30.420.40">
    <property type="match status" value="2"/>
</dbReference>
<evidence type="ECO:0008006" key="3">
    <source>
        <dbReference type="Google" id="ProtNLM"/>
    </source>
</evidence>
<sequence length="591" mass="65472">MGLDNYTGDEKIVLGIDLGTTRSAVSYAHLQAGSVPKVRTVTRWPGQEDVAGDSKCHTLVRYKSNKPIAFGADALDAAEDNTHLAKWFKLHLHPQSMRTNANLEVPPLPPGVALKQIYSDFIKYIFDHACEFFQSSSHDGETIFNRLKSTFTIVCATPNGWDIVQQSFLRDAFVMAGVLPQGHDRDRLQFVTEAEASVHFALEHSDGDRWLTVGTNFSVLDAGGSTVDTTMYRCTELTPKLKLEEVTSSECVQAGSVFVDRDAERLLRLKLKGSKFEGDEYINEMLEVFEKKTKRKFDGGPDPSVIAFGRARDNDPTYNISKGRITLTSDEVKATFQNSIFDIVLSCENLIGRSSKFCDAMLLVGGYSESPHLRATLKEKLGSRGIQIVSIEDGVKKAAAEGTTIWYIKQLVRARAVRATFGTNVTRIFNSTDALHQERAAEKFLDIDGSTRVGPLLSTWVLKGQVIRADQHTTFNYHRTFKKFPGKGDLAGFEMQVYACDADEKPTWLYRHSGSSALMPGIRKVCRITGDLSGLAASLQEKKGGDGTTYWQINYNVEISFGTTALCAELHWDEKGVNKTGALTLIPDSVF</sequence>
<evidence type="ECO:0000313" key="2">
    <source>
        <dbReference type="Proteomes" id="UP000077266"/>
    </source>
</evidence>
<dbReference type="STRING" id="1314781.A0A165NC64"/>
<gene>
    <name evidence="1" type="ORF">EXIGLDRAFT_639271</name>
</gene>
<dbReference type="Proteomes" id="UP000077266">
    <property type="component" value="Unassembled WGS sequence"/>
</dbReference>
<reference evidence="1 2" key="1">
    <citation type="journal article" date="2016" name="Mol. Biol. Evol.">
        <title>Comparative Genomics of Early-Diverging Mushroom-Forming Fungi Provides Insights into the Origins of Lignocellulose Decay Capabilities.</title>
        <authorList>
            <person name="Nagy L.G."/>
            <person name="Riley R."/>
            <person name="Tritt A."/>
            <person name="Adam C."/>
            <person name="Daum C."/>
            <person name="Floudas D."/>
            <person name="Sun H."/>
            <person name="Yadav J.S."/>
            <person name="Pangilinan J."/>
            <person name="Larsson K.H."/>
            <person name="Matsuura K."/>
            <person name="Barry K."/>
            <person name="Labutti K."/>
            <person name="Kuo R."/>
            <person name="Ohm R.A."/>
            <person name="Bhattacharya S.S."/>
            <person name="Shirouzu T."/>
            <person name="Yoshinaga Y."/>
            <person name="Martin F.M."/>
            <person name="Grigoriev I.V."/>
            <person name="Hibbett D.S."/>
        </authorList>
    </citation>
    <scope>NUCLEOTIDE SEQUENCE [LARGE SCALE GENOMIC DNA]</scope>
    <source>
        <strain evidence="1 2">HHB12029</strain>
    </source>
</reference>
<dbReference type="SUPFAM" id="SSF53067">
    <property type="entry name" value="Actin-like ATPase domain"/>
    <property type="match status" value="2"/>
</dbReference>
<dbReference type="InterPro" id="IPR043129">
    <property type="entry name" value="ATPase_NBD"/>
</dbReference>
<keyword evidence="2" id="KW-1185">Reference proteome</keyword>